<dbReference type="InterPro" id="IPR008802">
    <property type="entry name" value="REF"/>
</dbReference>
<comment type="similarity">
    <text evidence="1">Belongs to the REF/SRPP family.</text>
</comment>
<dbReference type="EMBL" id="NKXS01007676">
    <property type="protein sequence ID" value="PIM99299.1"/>
    <property type="molecule type" value="Genomic_DNA"/>
</dbReference>
<sequence>MKDYRVPKDSNFQPELKTTSNGGPFSSGNFHHVPLCPKAFFLIRRENLQLVQHLKVEVEVRDTHLKHLGFVRILAINTVVLVSNLYEHAKQNSGPLKSTVGKVEDAVTAVVAPVYERIKGVPNDILIFLDQKVDVATHKFDECAPPDAKILVFKVQTIFQKASKVAQDLAEEAKVDGLPVAISHAGNLSKHFAVSQLAVLGYKANQYSALHGVFKIAVPLAAHLSEKYNNLVKYMTARGYRFFNYVPLVPVEEIGKAYKQVEEAAGEKVHTSSSSESESDKE</sequence>
<evidence type="ECO:0000256" key="1">
    <source>
        <dbReference type="ARBA" id="ARBA00009737"/>
    </source>
</evidence>
<dbReference type="AlphaFoldDB" id="A0A2G9G318"/>
<dbReference type="PANTHER" id="PTHR33732:SF2">
    <property type="entry name" value="REF_SRPP-LIKE PROTEIN"/>
    <property type="match status" value="1"/>
</dbReference>
<organism evidence="3 4">
    <name type="scientific">Handroanthus impetiginosus</name>
    <dbReference type="NCBI Taxonomy" id="429701"/>
    <lineage>
        <taxon>Eukaryota</taxon>
        <taxon>Viridiplantae</taxon>
        <taxon>Streptophyta</taxon>
        <taxon>Embryophyta</taxon>
        <taxon>Tracheophyta</taxon>
        <taxon>Spermatophyta</taxon>
        <taxon>Magnoliopsida</taxon>
        <taxon>eudicotyledons</taxon>
        <taxon>Gunneridae</taxon>
        <taxon>Pentapetalae</taxon>
        <taxon>asterids</taxon>
        <taxon>lamiids</taxon>
        <taxon>Lamiales</taxon>
        <taxon>Bignoniaceae</taxon>
        <taxon>Crescentiina</taxon>
        <taxon>Tabebuia alliance</taxon>
        <taxon>Handroanthus</taxon>
    </lineage>
</organism>
<reference evidence="4" key="1">
    <citation type="journal article" date="2018" name="Gigascience">
        <title>Genome assembly of the Pink Ipe (Handroanthus impetiginosus, Bignoniaceae), a highly valued, ecologically keystone Neotropical timber forest tree.</title>
        <authorList>
            <person name="Silva-Junior O.B."/>
            <person name="Grattapaglia D."/>
            <person name="Novaes E."/>
            <person name="Collevatti R.G."/>
        </authorList>
    </citation>
    <scope>NUCLEOTIDE SEQUENCE [LARGE SCALE GENOMIC DNA]</scope>
    <source>
        <strain evidence="4">cv. UFG-1</strain>
    </source>
</reference>
<evidence type="ECO:0000313" key="4">
    <source>
        <dbReference type="Proteomes" id="UP000231279"/>
    </source>
</evidence>
<keyword evidence="4" id="KW-1185">Reference proteome</keyword>
<gene>
    <name evidence="3" type="ORF">CDL12_28208</name>
</gene>
<evidence type="ECO:0000256" key="2">
    <source>
        <dbReference type="SAM" id="MobiDB-lite"/>
    </source>
</evidence>
<dbReference type="OrthoDB" id="1901372at2759"/>
<feature type="compositionally biased region" description="Polar residues" evidence="2">
    <location>
        <begin position="10"/>
        <end position="23"/>
    </location>
</feature>
<proteinExistence type="inferred from homology"/>
<protein>
    <submittedName>
        <fullName evidence="3">Uncharacterized protein</fullName>
    </submittedName>
</protein>
<dbReference type="STRING" id="429701.A0A2G9G318"/>
<dbReference type="PANTHER" id="PTHR33732">
    <property type="entry name" value="REF/SRPP-LIKE PROTEIN OS05G0151300/LOC_OS05G05940"/>
    <property type="match status" value="1"/>
</dbReference>
<dbReference type="Proteomes" id="UP000231279">
    <property type="component" value="Unassembled WGS sequence"/>
</dbReference>
<comment type="caution">
    <text evidence="3">The sequence shown here is derived from an EMBL/GenBank/DDBJ whole genome shotgun (WGS) entry which is preliminary data.</text>
</comment>
<accession>A0A2G9G318</accession>
<evidence type="ECO:0000313" key="3">
    <source>
        <dbReference type="EMBL" id="PIM99299.1"/>
    </source>
</evidence>
<dbReference type="Pfam" id="PF05755">
    <property type="entry name" value="REF"/>
    <property type="match status" value="1"/>
</dbReference>
<name>A0A2G9G318_9LAMI</name>
<feature type="region of interest" description="Disordered" evidence="2">
    <location>
        <begin position="1"/>
        <end position="23"/>
    </location>
</feature>